<dbReference type="GO" id="GO:0005524">
    <property type="term" value="F:ATP binding"/>
    <property type="evidence" value="ECO:0007669"/>
    <property type="project" value="UniProtKB-KW"/>
</dbReference>
<evidence type="ECO:0000256" key="5">
    <source>
        <dbReference type="ARBA" id="ARBA00022679"/>
    </source>
</evidence>
<comment type="similarity">
    <text evidence="2">Belongs to the poly(A) polymerase family.</text>
</comment>
<name>A0A8S9ZTE4_9BILA</name>
<dbReference type="PANTHER" id="PTHR10682:SF10">
    <property type="entry name" value="POLYNUCLEOTIDE ADENYLYLTRANSFERASE"/>
    <property type="match status" value="1"/>
</dbReference>
<proteinExistence type="inferred from homology"/>
<comment type="caution">
    <text evidence="11">The sequence shown here is derived from an EMBL/GenBank/DDBJ whole genome shotgun (WGS) entry which is preliminary data.</text>
</comment>
<evidence type="ECO:0000256" key="3">
    <source>
        <dbReference type="ARBA" id="ARBA00012388"/>
    </source>
</evidence>
<evidence type="ECO:0000256" key="9">
    <source>
        <dbReference type="ARBA" id="ARBA00048830"/>
    </source>
</evidence>
<dbReference type="Gene3D" id="3.30.70.590">
    <property type="entry name" value="Poly(A) polymerase predicted RNA binding domain"/>
    <property type="match status" value="1"/>
</dbReference>
<evidence type="ECO:0000256" key="6">
    <source>
        <dbReference type="ARBA" id="ARBA00022741"/>
    </source>
</evidence>
<dbReference type="PANTHER" id="PTHR10682">
    <property type="entry name" value="POLY A POLYMERASE"/>
    <property type="match status" value="1"/>
</dbReference>
<dbReference type="SUPFAM" id="SSF81631">
    <property type="entry name" value="PAP/OAS1 substrate-binding domain"/>
    <property type="match status" value="1"/>
</dbReference>
<dbReference type="GO" id="GO:1990817">
    <property type="term" value="F:poly(A) RNA polymerase activity"/>
    <property type="evidence" value="ECO:0007669"/>
    <property type="project" value="UniProtKB-EC"/>
</dbReference>
<dbReference type="Gene3D" id="1.10.1410.10">
    <property type="match status" value="1"/>
</dbReference>
<evidence type="ECO:0000256" key="4">
    <source>
        <dbReference type="ARBA" id="ARBA00022664"/>
    </source>
</evidence>
<sequence length="437" mass="52259">MSVYSRVPLIKFKFNYFKFNLHFVTLKFSLTELFNDEKSLTSEQLDKIINTFGKNILETIFKRDIDSNYIKYQDKRLGMIISLSGLRSNIRMVELLGKNIEKFNLIHTALKLWMKKHYIYGSQYGFFNSSSVAILVSKIIIENKNLSSTSLIKKLFEHLFNWFKLQLNEQKIIKLEKPMFWNFNEEIEQRKQNDFIKKLNEQQREKHLKTYWPIITPGFPSQNVCFNINASTEKIIQKEIENEIELSNKLENEFNNLLNYDYNNEIIETVEQIWKNWFEVEKFEEKYNNYLILICSYKNSIYGPQFCDYTGTRIRLNLVSIIENNNLNIEYCHTSPTKYFENQSCSSEYLKGNSIKRGKCTLWLIGIKEINQLDVNEFNDFFDKNGNIINELKKEIYTSFHKTVGIKRKNIDQGTYRLNTMFVGKYQLKNWELNDKY</sequence>
<dbReference type="Pfam" id="PF04928">
    <property type="entry name" value="PAP_central"/>
    <property type="match status" value="1"/>
</dbReference>
<comment type="subcellular location">
    <subcellularLocation>
        <location evidence="1">Nucleus</location>
    </subcellularLocation>
</comment>
<accession>A0A8S9ZTE4</accession>
<dbReference type="EC" id="2.7.7.19" evidence="3"/>
<gene>
    <name evidence="11" type="ORF">Mgra_00003775</name>
</gene>
<dbReference type="GO" id="GO:0005634">
    <property type="term" value="C:nucleus"/>
    <property type="evidence" value="ECO:0007669"/>
    <property type="project" value="UniProtKB-SubCell"/>
</dbReference>
<dbReference type="Proteomes" id="UP000605970">
    <property type="component" value="Unassembled WGS sequence"/>
</dbReference>
<evidence type="ECO:0000256" key="8">
    <source>
        <dbReference type="ARBA" id="ARBA00023242"/>
    </source>
</evidence>
<keyword evidence="12" id="KW-1185">Reference proteome</keyword>
<dbReference type="EMBL" id="JABEBT010000026">
    <property type="protein sequence ID" value="KAF7636829.1"/>
    <property type="molecule type" value="Genomic_DNA"/>
</dbReference>
<dbReference type="GO" id="GO:0006397">
    <property type="term" value="P:mRNA processing"/>
    <property type="evidence" value="ECO:0007669"/>
    <property type="project" value="UniProtKB-KW"/>
</dbReference>
<evidence type="ECO:0000256" key="7">
    <source>
        <dbReference type="ARBA" id="ARBA00022840"/>
    </source>
</evidence>
<reference evidence="11" key="1">
    <citation type="journal article" date="2020" name="Ecol. Evol.">
        <title>Genome structure and content of the rice root-knot nematode (Meloidogyne graminicola).</title>
        <authorList>
            <person name="Phan N.T."/>
            <person name="Danchin E.G.J."/>
            <person name="Klopp C."/>
            <person name="Perfus-Barbeoch L."/>
            <person name="Kozlowski D.K."/>
            <person name="Koutsovoulos G.D."/>
            <person name="Lopez-Roques C."/>
            <person name="Bouchez O."/>
            <person name="Zahm M."/>
            <person name="Besnard G."/>
            <person name="Bellafiore S."/>
        </authorList>
    </citation>
    <scope>NUCLEOTIDE SEQUENCE</scope>
    <source>
        <strain evidence="11">VN-18</strain>
    </source>
</reference>
<evidence type="ECO:0000256" key="1">
    <source>
        <dbReference type="ARBA" id="ARBA00004123"/>
    </source>
</evidence>
<keyword evidence="8" id="KW-0539">Nucleus</keyword>
<evidence type="ECO:0000259" key="10">
    <source>
        <dbReference type="Pfam" id="PF04928"/>
    </source>
</evidence>
<evidence type="ECO:0000256" key="2">
    <source>
        <dbReference type="ARBA" id="ARBA00010912"/>
    </source>
</evidence>
<keyword evidence="5" id="KW-0808">Transferase</keyword>
<comment type="catalytic activity">
    <reaction evidence="9">
        <text>RNA(n) + ATP = RNA(n)-3'-adenine ribonucleotide + diphosphate</text>
        <dbReference type="Rhea" id="RHEA:11332"/>
        <dbReference type="Rhea" id="RHEA-COMP:14527"/>
        <dbReference type="Rhea" id="RHEA-COMP:17347"/>
        <dbReference type="ChEBI" id="CHEBI:30616"/>
        <dbReference type="ChEBI" id="CHEBI:33019"/>
        <dbReference type="ChEBI" id="CHEBI:140395"/>
        <dbReference type="ChEBI" id="CHEBI:173115"/>
        <dbReference type="EC" id="2.7.7.19"/>
    </reaction>
</comment>
<dbReference type="OrthoDB" id="5901513at2759"/>
<evidence type="ECO:0000313" key="12">
    <source>
        <dbReference type="Proteomes" id="UP000605970"/>
    </source>
</evidence>
<organism evidence="11 12">
    <name type="scientific">Meloidogyne graminicola</name>
    <dbReference type="NCBI Taxonomy" id="189291"/>
    <lineage>
        <taxon>Eukaryota</taxon>
        <taxon>Metazoa</taxon>
        <taxon>Ecdysozoa</taxon>
        <taxon>Nematoda</taxon>
        <taxon>Chromadorea</taxon>
        <taxon>Rhabditida</taxon>
        <taxon>Tylenchina</taxon>
        <taxon>Tylenchomorpha</taxon>
        <taxon>Tylenchoidea</taxon>
        <taxon>Meloidogynidae</taxon>
        <taxon>Meloidogyninae</taxon>
        <taxon>Meloidogyne</taxon>
    </lineage>
</organism>
<protein>
    <recommendedName>
        <fullName evidence="3">polynucleotide adenylyltransferase</fullName>
        <ecNumber evidence="3">2.7.7.19</ecNumber>
    </recommendedName>
</protein>
<keyword evidence="7" id="KW-0067">ATP-binding</keyword>
<dbReference type="InterPro" id="IPR007012">
    <property type="entry name" value="PolA_pol_cen_dom"/>
</dbReference>
<keyword evidence="4" id="KW-0507">mRNA processing</keyword>
<evidence type="ECO:0000313" key="11">
    <source>
        <dbReference type="EMBL" id="KAF7636829.1"/>
    </source>
</evidence>
<dbReference type="AlphaFoldDB" id="A0A8S9ZTE4"/>
<keyword evidence="6" id="KW-0547">Nucleotide-binding</keyword>
<feature type="domain" description="Poly(A) polymerase central" evidence="10">
    <location>
        <begin position="103"/>
        <end position="253"/>
    </location>
</feature>